<dbReference type="PANTHER" id="PTHR47993:SF395">
    <property type="entry name" value="JACALIN-RELATED LECTIN 37-RELATED"/>
    <property type="match status" value="1"/>
</dbReference>
<dbReference type="PANTHER" id="PTHR47993">
    <property type="entry name" value="OS09G0372900 PROTEIN-RELATED"/>
    <property type="match status" value="1"/>
</dbReference>
<dbReference type="SMART" id="SM00256">
    <property type="entry name" value="FBOX"/>
    <property type="match status" value="1"/>
</dbReference>
<protein>
    <recommendedName>
        <fullName evidence="1">F-box domain-containing protein</fullName>
    </recommendedName>
</protein>
<dbReference type="CDD" id="cd22157">
    <property type="entry name" value="F-box_AtFBW1-like"/>
    <property type="match status" value="1"/>
</dbReference>
<dbReference type="InterPro" id="IPR036047">
    <property type="entry name" value="F-box-like_dom_sf"/>
</dbReference>
<evidence type="ECO:0000259" key="1">
    <source>
        <dbReference type="PROSITE" id="PS50181"/>
    </source>
</evidence>
<reference evidence="2 3" key="1">
    <citation type="journal article" date="2013" name="Front. Plant Sci.">
        <title>The Reference Genome of the Halophytic Plant Eutrema salsugineum.</title>
        <authorList>
            <person name="Yang R."/>
            <person name="Jarvis D.E."/>
            <person name="Chen H."/>
            <person name="Beilstein M.A."/>
            <person name="Grimwood J."/>
            <person name="Jenkins J."/>
            <person name="Shu S."/>
            <person name="Prochnik S."/>
            <person name="Xin M."/>
            <person name="Ma C."/>
            <person name="Schmutz J."/>
            <person name="Wing R.A."/>
            <person name="Mitchell-Olds T."/>
            <person name="Schumaker K.S."/>
            <person name="Wang X."/>
        </authorList>
    </citation>
    <scope>NUCLEOTIDE SEQUENCE [LARGE SCALE GENOMIC DNA]</scope>
</reference>
<dbReference type="Gene3D" id="1.20.1280.50">
    <property type="match status" value="1"/>
</dbReference>
<evidence type="ECO:0000313" key="3">
    <source>
        <dbReference type="Proteomes" id="UP000030689"/>
    </source>
</evidence>
<dbReference type="SUPFAM" id="SSF81383">
    <property type="entry name" value="F-box domain"/>
    <property type="match status" value="1"/>
</dbReference>
<gene>
    <name evidence="2" type="ORF">EUTSA_v10002868mg</name>
</gene>
<name>V4L0G5_EUTSA</name>
<dbReference type="PROSITE" id="PS50181">
    <property type="entry name" value="FBOX"/>
    <property type="match status" value="1"/>
</dbReference>
<dbReference type="AlphaFoldDB" id="V4L0G5"/>
<dbReference type="Proteomes" id="UP000030689">
    <property type="component" value="Unassembled WGS sequence"/>
</dbReference>
<dbReference type="KEGG" id="eus:EUTSA_v10002868mg"/>
<dbReference type="InterPro" id="IPR050233">
    <property type="entry name" value="A_thaliana_F-box"/>
</dbReference>
<evidence type="ECO:0000313" key="2">
    <source>
        <dbReference type="EMBL" id="ESQ37099.1"/>
    </source>
</evidence>
<dbReference type="EMBL" id="KI517609">
    <property type="protein sequence ID" value="ESQ37099.1"/>
    <property type="molecule type" value="Genomic_DNA"/>
</dbReference>
<feature type="domain" description="F-box" evidence="1">
    <location>
        <begin position="1"/>
        <end position="51"/>
    </location>
</feature>
<sequence>MMMISELPEELLQEILCRVSARSVKRFLSTCKRWNHLFKDKIFTISHFHKSSKQFMSLMLKERGVCLMHNNIRRFSPVKVTYELNLIDPNSCLDQIKIWRVFQCDGLLLCVTRNFARYAFGFYQDKKSNNSSFKISSCNGYGERQKILDITLDFKLASFHCGVSLKGKTYCIAVDEKELDKFLLYQTDLSLSVVREEKLSVFLKCNVTSKTEIWVTDKFTEIQAVFRVWHGGSFLFDEEKKVLVCCNGVEFLGKLMVLNVGEENELRKLDFEVGSFWPSLFNYVPSLFHF</sequence>
<dbReference type="Gramene" id="ESQ37099">
    <property type="protein sequence ID" value="ESQ37099"/>
    <property type="gene ID" value="EUTSA_v10002868mg"/>
</dbReference>
<dbReference type="InterPro" id="IPR001810">
    <property type="entry name" value="F-box_dom"/>
</dbReference>
<dbReference type="Pfam" id="PF00646">
    <property type="entry name" value="F-box"/>
    <property type="match status" value="1"/>
</dbReference>
<dbReference type="Pfam" id="PF07734">
    <property type="entry name" value="FBA_1"/>
    <property type="match status" value="2"/>
</dbReference>
<organism evidence="2 3">
    <name type="scientific">Eutrema salsugineum</name>
    <name type="common">Saltwater cress</name>
    <name type="synonym">Sisymbrium salsugineum</name>
    <dbReference type="NCBI Taxonomy" id="72664"/>
    <lineage>
        <taxon>Eukaryota</taxon>
        <taxon>Viridiplantae</taxon>
        <taxon>Streptophyta</taxon>
        <taxon>Embryophyta</taxon>
        <taxon>Tracheophyta</taxon>
        <taxon>Spermatophyta</taxon>
        <taxon>Magnoliopsida</taxon>
        <taxon>eudicotyledons</taxon>
        <taxon>Gunneridae</taxon>
        <taxon>Pentapetalae</taxon>
        <taxon>rosids</taxon>
        <taxon>malvids</taxon>
        <taxon>Brassicales</taxon>
        <taxon>Brassicaceae</taxon>
        <taxon>Eutremeae</taxon>
        <taxon>Eutrema</taxon>
    </lineage>
</organism>
<dbReference type="InterPro" id="IPR006527">
    <property type="entry name" value="F-box-assoc_dom_typ1"/>
</dbReference>
<proteinExistence type="predicted"/>
<accession>V4L0G5</accession>
<keyword evidence="3" id="KW-1185">Reference proteome</keyword>